<sequence length="97" mass="10630">MRKPLLSYTCPQATKLGCPLTEPRFPPSIAQVLYEQQLYLTITRGHLSYCPLRTSGLSGTRRGHDAYYGRACRLRASALANPVAGFCTRGAAGAREK</sequence>
<name>A0ABN8HNN8_9NEOP</name>
<feature type="non-terminal residue" evidence="1">
    <location>
        <position position="97"/>
    </location>
</feature>
<keyword evidence="2" id="KW-1185">Reference proteome</keyword>
<dbReference type="EMBL" id="OW152813">
    <property type="protein sequence ID" value="CAH2036034.1"/>
    <property type="molecule type" value="Genomic_DNA"/>
</dbReference>
<organism evidence="1 2">
    <name type="scientific">Iphiclides podalirius</name>
    <name type="common">scarce swallowtail</name>
    <dbReference type="NCBI Taxonomy" id="110791"/>
    <lineage>
        <taxon>Eukaryota</taxon>
        <taxon>Metazoa</taxon>
        <taxon>Ecdysozoa</taxon>
        <taxon>Arthropoda</taxon>
        <taxon>Hexapoda</taxon>
        <taxon>Insecta</taxon>
        <taxon>Pterygota</taxon>
        <taxon>Neoptera</taxon>
        <taxon>Endopterygota</taxon>
        <taxon>Lepidoptera</taxon>
        <taxon>Glossata</taxon>
        <taxon>Ditrysia</taxon>
        <taxon>Papilionoidea</taxon>
        <taxon>Papilionidae</taxon>
        <taxon>Papilioninae</taxon>
        <taxon>Iphiclides</taxon>
    </lineage>
</organism>
<evidence type="ECO:0000313" key="1">
    <source>
        <dbReference type="EMBL" id="CAH2036034.1"/>
    </source>
</evidence>
<accession>A0ABN8HNN8</accession>
<reference evidence="1" key="1">
    <citation type="submission" date="2022-03" db="EMBL/GenBank/DDBJ databases">
        <authorList>
            <person name="Martin H S."/>
        </authorList>
    </citation>
    <scope>NUCLEOTIDE SEQUENCE</scope>
</reference>
<protein>
    <submittedName>
        <fullName evidence="1">Uncharacterized protein</fullName>
    </submittedName>
</protein>
<proteinExistence type="predicted"/>
<gene>
    <name evidence="1" type="ORF">IPOD504_LOCUS815</name>
</gene>
<evidence type="ECO:0000313" key="2">
    <source>
        <dbReference type="Proteomes" id="UP000837857"/>
    </source>
</evidence>
<dbReference type="Proteomes" id="UP000837857">
    <property type="component" value="Chromosome 1"/>
</dbReference>